<dbReference type="GO" id="GO:0016020">
    <property type="term" value="C:membrane"/>
    <property type="evidence" value="ECO:0007669"/>
    <property type="project" value="UniProtKB-SubCell"/>
</dbReference>
<evidence type="ECO:0000313" key="8">
    <source>
        <dbReference type="Ensembl" id="ENSAOCP00000028309.2"/>
    </source>
</evidence>
<feature type="transmembrane region" description="Helical" evidence="6">
    <location>
        <begin position="475"/>
        <end position="498"/>
    </location>
</feature>
<evidence type="ECO:0000256" key="2">
    <source>
        <dbReference type="ARBA" id="ARBA00022692"/>
    </source>
</evidence>
<evidence type="ECO:0000313" key="9">
    <source>
        <dbReference type="Proteomes" id="UP001501940"/>
    </source>
</evidence>
<dbReference type="Pfam" id="PF00083">
    <property type="entry name" value="Sugar_tr"/>
    <property type="match status" value="1"/>
</dbReference>
<feature type="transmembrane region" description="Helical" evidence="6">
    <location>
        <begin position="195"/>
        <end position="213"/>
    </location>
</feature>
<dbReference type="Proteomes" id="UP001501940">
    <property type="component" value="Chromosome 10"/>
</dbReference>
<dbReference type="InterPro" id="IPR036259">
    <property type="entry name" value="MFS_trans_sf"/>
</dbReference>
<name>A0A3Q1CS55_AMPOC</name>
<dbReference type="PANTHER" id="PTHR24064">
    <property type="entry name" value="SOLUTE CARRIER FAMILY 22 MEMBER"/>
    <property type="match status" value="1"/>
</dbReference>
<organism evidence="8 9">
    <name type="scientific">Amphiprion ocellaris</name>
    <name type="common">Clown anemonefish</name>
    <dbReference type="NCBI Taxonomy" id="80972"/>
    <lineage>
        <taxon>Eukaryota</taxon>
        <taxon>Metazoa</taxon>
        <taxon>Chordata</taxon>
        <taxon>Craniata</taxon>
        <taxon>Vertebrata</taxon>
        <taxon>Euteleostomi</taxon>
        <taxon>Actinopterygii</taxon>
        <taxon>Neopterygii</taxon>
        <taxon>Teleostei</taxon>
        <taxon>Neoteleostei</taxon>
        <taxon>Acanthomorphata</taxon>
        <taxon>Ovalentaria</taxon>
        <taxon>Pomacentridae</taxon>
        <taxon>Amphiprion</taxon>
    </lineage>
</organism>
<evidence type="ECO:0000259" key="7">
    <source>
        <dbReference type="PROSITE" id="PS50850"/>
    </source>
</evidence>
<keyword evidence="3 6" id="KW-1133">Transmembrane helix</keyword>
<feature type="transmembrane region" description="Helical" evidence="6">
    <location>
        <begin position="251"/>
        <end position="270"/>
    </location>
</feature>
<evidence type="ECO:0000256" key="4">
    <source>
        <dbReference type="ARBA" id="ARBA00023136"/>
    </source>
</evidence>
<sequence>MADFGEVLRSIGDFGLFQKITLFALCFPNFILPFHFASVFFVESDPERHCNTDWILSAGPNLTIEEQLNLTLPQEEDGSFSRCQMFVPVDWDIDAIRENGLNETTRCLNGWVYGNMLYEATIVTDFDLVCEHANFLEVAQTLFMAGILVGCLLFGPFAESFGRKRATQVPVVLMVIFCLTTGLCPNFYLYLASQFMAGIGYGGFRMNAIILATEWIGVSKRSWGACLPQLFAAVGQMALAGLIYLVRDWRLAQFVTASLLAVVAIYIWFIPESARWLLNRGRINEANQLITKAAAINKRAVSKSMLEKIVVKETKTKGGAIILIQSPVLRKYFFTVIFAWFSLNVTYYCLSFNVGKLGLDVFMTQAMFGLTELPAHIMSIWLLEAVGRKVSFISTILIGGLMCILILAVPQGDAVAVTILATAGRFFTNWAASICNVYVQELFPTSFRQTASGLGSIASRAGGLLAPLLNMLAMYHWVIPIVVYSTLTLVSGALGFVLPETRRKELPDSTDEAESNRSKATLKKQSKSNKSPEAKSTRL</sequence>
<feature type="transmembrane region" description="Helical" evidence="6">
    <location>
        <begin position="138"/>
        <end position="157"/>
    </location>
</feature>
<dbReference type="Ensembl" id="ENSAOCT00000030978.2">
    <property type="protein sequence ID" value="ENSAOCP00000028309.2"/>
    <property type="gene ID" value="ENSAOCG00000017834.2"/>
</dbReference>
<keyword evidence="9" id="KW-1185">Reference proteome</keyword>
<feature type="transmembrane region" description="Helical" evidence="6">
    <location>
        <begin position="332"/>
        <end position="350"/>
    </location>
</feature>
<feature type="domain" description="Major facilitator superfamily (MFS) profile" evidence="7">
    <location>
        <begin position="21"/>
        <end position="503"/>
    </location>
</feature>
<proteinExistence type="predicted"/>
<keyword evidence="2 6" id="KW-0812">Transmembrane</keyword>
<feature type="transmembrane region" description="Helical" evidence="6">
    <location>
        <begin position="362"/>
        <end position="383"/>
    </location>
</feature>
<dbReference type="GeneTree" id="ENSGT00940000154607"/>
<dbReference type="PROSITE" id="PS50850">
    <property type="entry name" value="MFS"/>
    <property type="match status" value="1"/>
</dbReference>
<dbReference type="InterPro" id="IPR005828">
    <property type="entry name" value="MFS_sugar_transport-like"/>
</dbReference>
<keyword evidence="4 6" id="KW-0472">Membrane</keyword>
<feature type="transmembrane region" description="Helical" evidence="6">
    <location>
        <begin position="225"/>
        <end position="245"/>
    </location>
</feature>
<evidence type="ECO:0000256" key="1">
    <source>
        <dbReference type="ARBA" id="ARBA00004141"/>
    </source>
</evidence>
<dbReference type="GO" id="GO:0022857">
    <property type="term" value="F:transmembrane transporter activity"/>
    <property type="evidence" value="ECO:0007669"/>
    <property type="project" value="InterPro"/>
</dbReference>
<evidence type="ECO:0000256" key="6">
    <source>
        <dbReference type="SAM" id="Phobius"/>
    </source>
</evidence>
<feature type="compositionally biased region" description="Basic and acidic residues" evidence="5">
    <location>
        <begin position="530"/>
        <end position="539"/>
    </location>
</feature>
<dbReference type="Gene3D" id="1.20.1250.20">
    <property type="entry name" value="MFS general substrate transporter like domains"/>
    <property type="match status" value="1"/>
</dbReference>
<protein>
    <recommendedName>
        <fullName evidence="7">Major facilitator superfamily (MFS) profile domain-containing protein</fullName>
    </recommendedName>
</protein>
<dbReference type="InterPro" id="IPR005829">
    <property type="entry name" value="Sugar_transporter_CS"/>
</dbReference>
<feature type="transmembrane region" description="Helical" evidence="6">
    <location>
        <begin position="20"/>
        <end position="42"/>
    </location>
</feature>
<reference evidence="8" key="3">
    <citation type="submission" date="2025-09" db="UniProtKB">
        <authorList>
            <consortium name="Ensembl"/>
        </authorList>
    </citation>
    <scope>IDENTIFICATION</scope>
</reference>
<evidence type="ECO:0000256" key="5">
    <source>
        <dbReference type="SAM" id="MobiDB-lite"/>
    </source>
</evidence>
<feature type="region of interest" description="Disordered" evidence="5">
    <location>
        <begin position="504"/>
        <end position="539"/>
    </location>
</feature>
<dbReference type="RefSeq" id="XP_023140322.2">
    <property type="nucleotide sequence ID" value="XM_023284554.3"/>
</dbReference>
<reference evidence="8 9" key="1">
    <citation type="submission" date="2022-01" db="EMBL/GenBank/DDBJ databases">
        <title>A chromosome-scale genome assembly of the false clownfish, Amphiprion ocellaris.</title>
        <authorList>
            <person name="Ryu T."/>
        </authorList>
    </citation>
    <scope>NUCLEOTIDE SEQUENCE [LARGE SCALE GENOMIC DNA]</scope>
</reference>
<dbReference type="KEGG" id="aoce:111577997"/>
<dbReference type="InterPro" id="IPR020846">
    <property type="entry name" value="MFS_dom"/>
</dbReference>
<feature type="transmembrane region" description="Helical" evidence="6">
    <location>
        <begin position="169"/>
        <end position="189"/>
    </location>
</feature>
<dbReference type="GeneID" id="111577997"/>
<evidence type="ECO:0000256" key="3">
    <source>
        <dbReference type="ARBA" id="ARBA00022989"/>
    </source>
</evidence>
<dbReference type="PROSITE" id="PS00217">
    <property type="entry name" value="SUGAR_TRANSPORT_2"/>
    <property type="match status" value="1"/>
</dbReference>
<dbReference type="STRING" id="80972.ENSAOCP00000028309"/>
<accession>A0A3Q1CS55</accession>
<comment type="subcellular location">
    <subcellularLocation>
        <location evidence="1">Membrane</location>
        <topology evidence="1">Multi-pass membrane protein</topology>
    </subcellularLocation>
</comment>
<dbReference type="AlphaFoldDB" id="A0A3Q1CS55"/>
<dbReference type="SUPFAM" id="SSF103473">
    <property type="entry name" value="MFS general substrate transporter"/>
    <property type="match status" value="1"/>
</dbReference>
<reference evidence="8" key="2">
    <citation type="submission" date="2025-08" db="UniProtKB">
        <authorList>
            <consortium name="Ensembl"/>
        </authorList>
    </citation>
    <scope>IDENTIFICATION</scope>
</reference>
<dbReference type="PROSITE" id="PS00216">
    <property type="entry name" value="SUGAR_TRANSPORT_1"/>
    <property type="match status" value="1"/>
</dbReference>
<dbReference type="OMA" id="WAGSICN"/>
<feature type="transmembrane region" description="Helical" evidence="6">
    <location>
        <begin position="390"/>
        <end position="409"/>
    </location>
</feature>